<dbReference type="AlphaFoldDB" id="J9E0E7"/>
<dbReference type="Gene3D" id="3.20.20.70">
    <property type="entry name" value="Aldolase class I"/>
    <property type="match status" value="1"/>
</dbReference>
<accession>J9E0E7</accession>
<gene>
    <name evidence="2" type="ORF">WUBG_18705</name>
</gene>
<evidence type="ECO:0000313" key="3">
    <source>
        <dbReference type="Proteomes" id="UP000004810"/>
    </source>
</evidence>
<comment type="caution">
    <text evidence="2">The sequence shown here is derived from an EMBL/GenBank/DDBJ whole genome shotgun (WGS) entry which is preliminary data.</text>
</comment>
<protein>
    <recommendedName>
        <fullName evidence="1">Glutamate synthase central-N domain-containing protein</fullName>
    </recommendedName>
</protein>
<proteinExistence type="predicted"/>
<dbReference type="EMBL" id="ADBV01022172">
    <property type="protein sequence ID" value="EJW70387.1"/>
    <property type="molecule type" value="Genomic_DNA"/>
</dbReference>
<dbReference type="InterPro" id="IPR013785">
    <property type="entry name" value="Aldolase_TIM"/>
</dbReference>
<dbReference type="SUPFAM" id="SSF51395">
    <property type="entry name" value="FMN-linked oxidoreductases"/>
    <property type="match status" value="1"/>
</dbReference>
<evidence type="ECO:0000259" key="1">
    <source>
        <dbReference type="Pfam" id="PF04898"/>
    </source>
</evidence>
<dbReference type="GO" id="GO:0015930">
    <property type="term" value="F:glutamate synthase activity"/>
    <property type="evidence" value="ECO:0007669"/>
    <property type="project" value="InterPro"/>
</dbReference>
<dbReference type="InterPro" id="IPR006982">
    <property type="entry name" value="Glu_synth_centr_N"/>
</dbReference>
<feature type="non-terminal residue" evidence="2">
    <location>
        <position position="101"/>
    </location>
</feature>
<dbReference type="Proteomes" id="UP000004810">
    <property type="component" value="Unassembled WGS sequence"/>
</dbReference>
<feature type="domain" description="Glutamate synthase central-N" evidence="1">
    <location>
        <begin position="48"/>
        <end position="94"/>
    </location>
</feature>
<organism evidence="2 3">
    <name type="scientific">Wuchereria bancrofti</name>
    <dbReference type="NCBI Taxonomy" id="6293"/>
    <lineage>
        <taxon>Eukaryota</taxon>
        <taxon>Metazoa</taxon>
        <taxon>Ecdysozoa</taxon>
        <taxon>Nematoda</taxon>
        <taxon>Chromadorea</taxon>
        <taxon>Rhabditida</taxon>
        <taxon>Spirurina</taxon>
        <taxon>Spiruromorpha</taxon>
        <taxon>Filarioidea</taxon>
        <taxon>Onchocercidae</taxon>
        <taxon>Wuchereria</taxon>
    </lineage>
</organism>
<feature type="non-terminal residue" evidence="2">
    <location>
        <position position="1"/>
    </location>
</feature>
<evidence type="ECO:0000313" key="2">
    <source>
        <dbReference type="EMBL" id="EJW70387.1"/>
    </source>
</evidence>
<sequence length="101" mass="11638">LSHGAITNEYLIKRELEFQWNEERFKGDSDHRSAKKHHRDFHLDEDRRLMAFSYTADSFAMLIAPMIIEKKEALGSMGNDAALACLSDYSPQIFHISATLH</sequence>
<name>J9E0E7_WUCBA</name>
<dbReference type="Pfam" id="PF04898">
    <property type="entry name" value="Glu_syn_central"/>
    <property type="match status" value="1"/>
</dbReference>
<reference evidence="3" key="1">
    <citation type="submission" date="2012-08" db="EMBL/GenBank/DDBJ databases">
        <title>The Genome Sequence of Wuchereria bancrofti.</title>
        <authorList>
            <person name="Nutman T.B."/>
            <person name="Fink D.L."/>
            <person name="Russ C."/>
            <person name="Young S."/>
            <person name="Zeng Q."/>
            <person name="Koehrsen M."/>
            <person name="Alvarado L."/>
            <person name="Berlin A."/>
            <person name="Chapman S.B."/>
            <person name="Chen Z."/>
            <person name="Freedman E."/>
            <person name="Gellesch M."/>
            <person name="Goldberg J."/>
            <person name="Griggs A."/>
            <person name="Gujja S."/>
            <person name="Heilman E.R."/>
            <person name="Heiman D."/>
            <person name="Hepburn T."/>
            <person name="Howarth C."/>
            <person name="Jen D."/>
            <person name="Larson L."/>
            <person name="Lewis B."/>
            <person name="Mehta T."/>
            <person name="Park D."/>
            <person name="Pearson M."/>
            <person name="Roberts A."/>
            <person name="Saif S."/>
            <person name="Shea T."/>
            <person name="Shenoy N."/>
            <person name="Sisk P."/>
            <person name="Stolte C."/>
            <person name="Sykes S."/>
            <person name="Walk T."/>
            <person name="White J."/>
            <person name="Yandava C."/>
            <person name="Haas B."/>
            <person name="Henn M.R."/>
            <person name="Nusbaum C."/>
            <person name="Birren B."/>
        </authorList>
    </citation>
    <scope>NUCLEOTIDE SEQUENCE [LARGE SCALE GENOMIC DNA]</scope>
    <source>
        <strain evidence="3">NA</strain>
    </source>
</reference>